<dbReference type="Pfam" id="PF11964">
    <property type="entry name" value="SpoIIAA-like"/>
    <property type="match status" value="1"/>
</dbReference>
<dbReference type="InterPro" id="IPR021866">
    <property type="entry name" value="SpoIIAA-like"/>
</dbReference>
<name>A0ABQ1I0M2_9ALTE</name>
<dbReference type="Gene3D" id="3.40.50.10600">
    <property type="entry name" value="SpoIIaa-like domains"/>
    <property type="match status" value="1"/>
</dbReference>
<protein>
    <submittedName>
        <fullName evidence="1">STAS/SEC14 domain-containing protein</fullName>
    </submittedName>
</protein>
<proteinExistence type="predicted"/>
<reference evidence="2" key="1">
    <citation type="journal article" date="2019" name="Int. J. Syst. Evol. Microbiol.">
        <title>The Global Catalogue of Microorganisms (GCM) 10K type strain sequencing project: providing services to taxonomists for standard genome sequencing and annotation.</title>
        <authorList>
            <consortium name="The Broad Institute Genomics Platform"/>
            <consortium name="The Broad Institute Genome Sequencing Center for Infectious Disease"/>
            <person name="Wu L."/>
            <person name="Ma J."/>
        </authorList>
    </citation>
    <scope>NUCLEOTIDE SEQUENCE [LARGE SCALE GENOMIC DNA]</scope>
    <source>
        <strain evidence="2">CGMCC 1.10131</strain>
    </source>
</reference>
<dbReference type="InterPro" id="IPR038396">
    <property type="entry name" value="SpoIIAA-like_sf"/>
</dbReference>
<sequence length="126" mass="14624">MSIRRHGLSIGIERIETRLLVSFKAYGKLTHLDYQAITPMIESAFAEVDHPQVRVLFDARELEGWDLRAAWDDLKLGLKHGQQFEKLAILGQQPWLEWAAKVGRWFMAGEIDIFEDEQEALTWLES</sequence>
<dbReference type="Proteomes" id="UP000651977">
    <property type="component" value="Unassembled WGS sequence"/>
</dbReference>
<gene>
    <name evidence="1" type="ORF">GCM10007414_12330</name>
</gene>
<keyword evidence="2" id="KW-1185">Reference proteome</keyword>
<evidence type="ECO:0000313" key="1">
    <source>
        <dbReference type="EMBL" id="GGB00704.1"/>
    </source>
</evidence>
<dbReference type="RefSeq" id="WP_055734794.1">
    <property type="nucleotide sequence ID" value="NZ_BMDY01000006.1"/>
</dbReference>
<comment type="caution">
    <text evidence="1">The sequence shown here is derived from an EMBL/GenBank/DDBJ whole genome shotgun (WGS) entry which is preliminary data.</text>
</comment>
<dbReference type="SUPFAM" id="SSF52091">
    <property type="entry name" value="SpoIIaa-like"/>
    <property type="match status" value="1"/>
</dbReference>
<dbReference type="EMBL" id="BMDY01000006">
    <property type="protein sequence ID" value="GGB00704.1"/>
    <property type="molecule type" value="Genomic_DNA"/>
</dbReference>
<dbReference type="InterPro" id="IPR036513">
    <property type="entry name" value="STAS_dom_sf"/>
</dbReference>
<accession>A0ABQ1I0M2</accession>
<organism evidence="1 2">
    <name type="scientific">Agarivorans gilvus</name>
    <dbReference type="NCBI Taxonomy" id="680279"/>
    <lineage>
        <taxon>Bacteria</taxon>
        <taxon>Pseudomonadati</taxon>
        <taxon>Pseudomonadota</taxon>
        <taxon>Gammaproteobacteria</taxon>
        <taxon>Alteromonadales</taxon>
        <taxon>Alteromonadaceae</taxon>
        <taxon>Agarivorans</taxon>
    </lineage>
</organism>
<evidence type="ECO:0000313" key="2">
    <source>
        <dbReference type="Proteomes" id="UP000651977"/>
    </source>
</evidence>